<accession>A0AAW2Z1S7</accession>
<evidence type="ECO:0000313" key="3">
    <source>
        <dbReference type="EMBL" id="KAL0483046.1"/>
    </source>
</evidence>
<dbReference type="Pfam" id="PF10513">
    <property type="entry name" value="EPL1"/>
    <property type="match status" value="1"/>
</dbReference>
<feature type="region of interest" description="Disordered" evidence="1">
    <location>
        <begin position="21"/>
        <end position="118"/>
    </location>
</feature>
<feature type="domain" description="Enhancer of polycomb-like N-terminal" evidence="2">
    <location>
        <begin position="117"/>
        <end position="278"/>
    </location>
</feature>
<keyword evidence="4" id="KW-1185">Reference proteome</keyword>
<feature type="region of interest" description="Disordered" evidence="1">
    <location>
        <begin position="153"/>
        <end position="184"/>
    </location>
</feature>
<feature type="compositionally biased region" description="Basic and acidic residues" evidence="1">
    <location>
        <begin position="448"/>
        <end position="468"/>
    </location>
</feature>
<feature type="compositionally biased region" description="Basic and acidic residues" evidence="1">
    <location>
        <begin position="59"/>
        <end position="78"/>
    </location>
</feature>
<gene>
    <name evidence="3" type="ORF">AKO1_014922</name>
</gene>
<feature type="region of interest" description="Disordered" evidence="1">
    <location>
        <begin position="489"/>
        <end position="530"/>
    </location>
</feature>
<proteinExistence type="predicted"/>
<dbReference type="InterPro" id="IPR019542">
    <property type="entry name" value="Enhancer_polycomb-like_N"/>
</dbReference>
<comment type="caution">
    <text evidence="3">The sequence shown here is derived from an EMBL/GenBank/DDBJ whole genome shotgun (WGS) entry which is preliminary data.</text>
</comment>
<feature type="compositionally biased region" description="Basic and acidic residues" evidence="1">
    <location>
        <begin position="499"/>
        <end position="515"/>
    </location>
</feature>
<feature type="region of interest" description="Disordered" evidence="1">
    <location>
        <begin position="423"/>
        <end position="468"/>
    </location>
</feature>
<feature type="compositionally biased region" description="Basic residues" evidence="1">
    <location>
        <begin position="48"/>
        <end position="58"/>
    </location>
</feature>
<dbReference type="EMBL" id="JAOPGA020000925">
    <property type="protein sequence ID" value="KAL0483046.1"/>
    <property type="molecule type" value="Genomic_DNA"/>
</dbReference>
<name>A0AAW2Z1S7_9EUKA</name>
<evidence type="ECO:0000259" key="2">
    <source>
        <dbReference type="Pfam" id="PF10513"/>
    </source>
</evidence>
<evidence type="ECO:0000313" key="4">
    <source>
        <dbReference type="Proteomes" id="UP001431209"/>
    </source>
</evidence>
<sequence length="573" mass="66607">MSRNSPTIYPQKNTCNTLLLPPTQLIDTISPDGEKEVGASTSTSPSINKKKRGRPRKYPAKDDENGRELKKPKKDLQIKTDIQNEPATPSTPSAKTSRRKDNTENADKKGSLIPARRRKLPEDKRLLLIRPQDFDSLEHLQDCVNNNFENVVGKPPSLSLKDYDDLMNNKQDEDQSEDNTDNSMHVQEPAPQVLEIPIPKFQGLEGVRTITPTHEEKHFQLPETYISEESWTTSCKQNYNVANEYDMQSDDEDWLTTYNEHARLPLSDTKFESIIALINREYGFKNGYVSVSGLMDLASLCNIQIDTSDVMAVRDWWRNKQSKVVDQMKSKEQKILSHLESYETMIKLRNDFEKLRLLMEMVRKREKLKLKYYQLYVQELKILLKDDHDKDDVENVQNDDIFDQSYTYKERADQPVEMTMNDTVEKKPEEPTQESHQKVSQEESVPIESDRNVSQEESDPKESQQETRCIEQQLVKNNPVDEQVKPDTQFPLLKIGQPETEHSTKNSDANSEVKELTTPCTPNDDSLTEQDAELLRRRRLRKIEREKNLRERERLICSSYSKDYESDDLTKDK</sequence>
<dbReference type="Proteomes" id="UP001431209">
    <property type="component" value="Unassembled WGS sequence"/>
</dbReference>
<feature type="region of interest" description="Disordered" evidence="1">
    <location>
        <begin position="554"/>
        <end position="573"/>
    </location>
</feature>
<organism evidence="3 4">
    <name type="scientific">Acrasis kona</name>
    <dbReference type="NCBI Taxonomy" id="1008807"/>
    <lineage>
        <taxon>Eukaryota</taxon>
        <taxon>Discoba</taxon>
        <taxon>Heterolobosea</taxon>
        <taxon>Tetramitia</taxon>
        <taxon>Eutetramitia</taxon>
        <taxon>Acrasidae</taxon>
        <taxon>Acrasis</taxon>
    </lineage>
</organism>
<feature type="compositionally biased region" description="Basic and acidic residues" evidence="1">
    <location>
        <begin position="99"/>
        <end position="110"/>
    </location>
</feature>
<protein>
    <recommendedName>
        <fullName evidence="2">Enhancer of polycomb-like N-terminal domain-containing protein</fullName>
    </recommendedName>
</protein>
<feature type="compositionally biased region" description="Polar residues" evidence="1">
    <location>
        <begin position="80"/>
        <end position="95"/>
    </location>
</feature>
<evidence type="ECO:0000256" key="1">
    <source>
        <dbReference type="SAM" id="MobiDB-lite"/>
    </source>
</evidence>
<feature type="compositionally biased region" description="Basic and acidic residues" evidence="1">
    <location>
        <begin position="562"/>
        <end position="573"/>
    </location>
</feature>
<feature type="compositionally biased region" description="Basic and acidic residues" evidence="1">
    <location>
        <begin position="423"/>
        <end position="441"/>
    </location>
</feature>
<dbReference type="AlphaFoldDB" id="A0AAW2Z1S7"/>
<reference evidence="3 4" key="1">
    <citation type="submission" date="2024-03" db="EMBL/GenBank/DDBJ databases">
        <title>The Acrasis kona genome and developmental transcriptomes reveal deep origins of eukaryotic multicellular pathways.</title>
        <authorList>
            <person name="Sheikh S."/>
            <person name="Fu C.-J."/>
            <person name="Brown M.W."/>
            <person name="Baldauf S.L."/>
        </authorList>
    </citation>
    <scope>NUCLEOTIDE SEQUENCE [LARGE SCALE GENOMIC DNA]</scope>
    <source>
        <strain evidence="3 4">ATCC MYA-3509</strain>
    </source>
</reference>